<organism evidence="5 6">
    <name type="scientific">Gigaspora rosea</name>
    <dbReference type="NCBI Taxonomy" id="44941"/>
    <lineage>
        <taxon>Eukaryota</taxon>
        <taxon>Fungi</taxon>
        <taxon>Fungi incertae sedis</taxon>
        <taxon>Mucoromycota</taxon>
        <taxon>Glomeromycotina</taxon>
        <taxon>Glomeromycetes</taxon>
        <taxon>Diversisporales</taxon>
        <taxon>Gigasporaceae</taxon>
        <taxon>Gigaspora</taxon>
    </lineage>
</organism>
<dbReference type="InterPro" id="IPR011990">
    <property type="entry name" value="TPR-like_helical_dom_sf"/>
</dbReference>
<feature type="domain" description="BTB" evidence="4">
    <location>
        <begin position="23"/>
        <end position="95"/>
    </location>
</feature>
<evidence type="ECO:0000313" key="6">
    <source>
        <dbReference type="Proteomes" id="UP000266673"/>
    </source>
</evidence>
<evidence type="ECO:0000256" key="3">
    <source>
        <dbReference type="PROSITE-ProRule" id="PRU00339"/>
    </source>
</evidence>
<dbReference type="PANTHER" id="PTHR44858:SF1">
    <property type="entry name" value="UDP-N-ACETYLGLUCOSAMINE--PEPTIDE N-ACETYLGLUCOSAMINYLTRANSFERASE SPINDLY-RELATED"/>
    <property type="match status" value="1"/>
</dbReference>
<dbReference type="PROSITE" id="PS50005">
    <property type="entry name" value="TPR"/>
    <property type="match status" value="7"/>
</dbReference>
<protein>
    <recommendedName>
        <fullName evidence="4">BTB domain-containing protein</fullName>
    </recommendedName>
</protein>
<dbReference type="Pfam" id="PF13414">
    <property type="entry name" value="TPR_11"/>
    <property type="match status" value="1"/>
</dbReference>
<dbReference type="Proteomes" id="UP000266673">
    <property type="component" value="Unassembled WGS sequence"/>
</dbReference>
<reference evidence="5 6" key="1">
    <citation type="submission" date="2018-06" db="EMBL/GenBank/DDBJ databases">
        <title>Comparative genomics reveals the genomic features of Rhizophagus irregularis, R. cerebriforme, R. diaphanum and Gigaspora rosea, and their symbiotic lifestyle signature.</title>
        <authorList>
            <person name="Morin E."/>
            <person name="San Clemente H."/>
            <person name="Chen E.C.H."/>
            <person name="De La Providencia I."/>
            <person name="Hainaut M."/>
            <person name="Kuo A."/>
            <person name="Kohler A."/>
            <person name="Murat C."/>
            <person name="Tang N."/>
            <person name="Roy S."/>
            <person name="Loubradou J."/>
            <person name="Henrissat B."/>
            <person name="Grigoriev I.V."/>
            <person name="Corradi N."/>
            <person name="Roux C."/>
            <person name="Martin F.M."/>
        </authorList>
    </citation>
    <scope>NUCLEOTIDE SEQUENCE [LARGE SCALE GENOMIC DNA]</scope>
    <source>
        <strain evidence="5 6">DAOM 194757</strain>
    </source>
</reference>
<keyword evidence="6" id="KW-1185">Reference proteome</keyword>
<evidence type="ECO:0000313" key="5">
    <source>
        <dbReference type="EMBL" id="RIB24946.1"/>
    </source>
</evidence>
<evidence type="ECO:0000259" key="4">
    <source>
        <dbReference type="PROSITE" id="PS50097"/>
    </source>
</evidence>
<accession>A0A397W0V7</accession>
<feature type="repeat" description="TPR" evidence="3">
    <location>
        <begin position="414"/>
        <end position="447"/>
    </location>
</feature>
<feature type="repeat" description="TPR" evidence="3">
    <location>
        <begin position="448"/>
        <end position="481"/>
    </location>
</feature>
<feature type="repeat" description="TPR" evidence="3">
    <location>
        <begin position="482"/>
        <end position="515"/>
    </location>
</feature>
<evidence type="ECO:0000256" key="1">
    <source>
        <dbReference type="ARBA" id="ARBA00022737"/>
    </source>
</evidence>
<dbReference type="SMART" id="SM00225">
    <property type="entry name" value="BTB"/>
    <property type="match status" value="1"/>
</dbReference>
<dbReference type="InterPro" id="IPR011333">
    <property type="entry name" value="SKP1/BTB/POZ_sf"/>
</dbReference>
<dbReference type="SMART" id="SM00028">
    <property type="entry name" value="TPR"/>
    <property type="match status" value="9"/>
</dbReference>
<dbReference type="InterPro" id="IPR000210">
    <property type="entry name" value="BTB/POZ_dom"/>
</dbReference>
<feature type="repeat" description="TPR" evidence="3">
    <location>
        <begin position="380"/>
        <end position="413"/>
    </location>
</feature>
<name>A0A397W0V7_9GLOM</name>
<keyword evidence="2 3" id="KW-0802">TPR repeat</keyword>
<dbReference type="STRING" id="44941.A0A397W0V7"/>
<keyword evidence="1" id="KW-0677">Repeat</keyword>
<feature type="repeat" description="TPR" evidence="3">
    <location>
        <begin position="584"/>
        <end position="617"/>
    </location>
</feature>
<proteinExistence type="predicted"/>
<feature type="repeat" description="TPR" evidence="3">
    <location>
        <begin position="618"/>
        <end position="651"/>
    </location>
</feature>
<dbReference type="Pfam" id="PF13181">
    <property type="entry name" value="TPR_8"/>
    <property type="match status" value="1"/>
</dbReference>
<sequence>MINFFEILSKNIGDILNDYDNECNVIIEVGEEPNSRAFKAHSIILKYRCSYFKDLLSTMTNNDYDIKLIKRADISITIFEFILKYIYEGTISLEEVESPIILDLLITSNEFHLEELTKYLQQILITDKFPWLLSNFSQIYQTCSKNLQQFCVEIITKYPNIIFDSDDFILLSVDILISILNLNYLNISEGKIWNYVIKWGISQNLSLNVNPKRWSDDEVLTMKLLDSTLWQDIMMKFMAPNLSIATTILPPRNIQPINTISPPISDPCQIFTSQLTSIATALKKCGKKHLEKNENDKALDLSKSLEIDPTNVDTLCLRGKTFCIMKRHDDALEDLNKSLTILSTNTTALKFRGITYLRMNRFDDAIKDLSKLLEILPNDLHTLYLRGDTYFLMENYDDALEDLNKSLEIDPEYTASLNIRGNIYRMIDRNEDALIDFTKSLEINPVDMFILRNRGLVYHTMKRYKEALIDLTKALEIDPNNGYTLRIRGFTYHRLGEFNEALADLTKSLDIEPNNTAALRSCEDTREDTREDTSTDLIMLKEELKVPNERGILNLKNFSPHHMSKYEIALKDLTKYIEFVPNDTCVLLCRGNIYIKMNKYKEALEDLNRFLEINPNDLSALETRSEIYFKMEMYEKALDDVNEVLRIDPDNAAALEGRGQIYYRMNRFLYHVPVLKEDAKRRSKLSESSQYSKKHLNS</sequence>
<dbReference type="InterPro" id="IPR050498">
    <property type="entry name" value="Ycf3"/>
</dbReference>
<dbReference type="PANTHER" id="PTHR44858">
    <property type="entry name" value="TETRATRICOPEPTIDE REPEAT PROTEIN 6"/>
    <property type="match status" value="1"/>
</dbReference>
<dbReference type="OrthoDB" id="1926212at2759"/>
<evidence type="ECO:0000256" key="2">
    <source>
        <dbReference type="ARBA" id="ARBA00022803"/>
    </source>
</evidence>
<dbReference type="InterPro" id="IPR019734">
    <property type="entry name" value="TPR_rpt"/>
</dbReference>
<dbReference type="Pfam" id="PF00515">
    <property type="entry name" value="TPR_1"/>
    <property type="match status" value="3"/>
</dbReference>
<dbReference type="SUPFAM" id="SSF48452">
    <property type="entry name" value="TPR-like"/>
    <property type="match status" value="2"/>
</dbReference>
<comment type="caution">
    <text evidence="5">The sequence shown here is derived from an EMBL/GenBank/DDBJ whole genome shotgun (WGS) entry which is preliminary data.</text>
</comment>
<dbReference type="Gene3D" id="1.25.40.10">
    <property type="entry name" value="Tetratricopeptide repeat domain"/>
    <property type="match status" value="4"/>
</dbReference>
<dbReference type="PROSITE" id="PS50097">
    <property type="entry name" value="BTB"/>
    <property type="match status" value="1"/>
</dbReference>
<feature type="repeat" description="TPR" evidence="3">
    <location>
        <begin position="346"/>
        <end position="379"/>
    </location>
</feature>
<dbReference type="PROSITE" id="PS50293">
    <property type="entry name" value="TPR_REGION"/>
    <property type="match status" value="3"/>
</dbReference>
<dbReference type="Gene3D" id="3.30.710.10">
    <property type="entry name" value="Potassium Channel Kv1.1, Chain A"/>
    <property type="match status" value="1"/>
</dbReference>
<dbReference type="Gene3D" id="1.25.40.420">
    <property type="match status" value="1"/>
</dbReference>
<dbReference type="Pfam" id="PF00651">
    <property type="entry name" value="BTB"/>
    <property type="match status" value="1"/>
</dbReference>
<dbReference type="SUPFAM" id="SSF54695">
    <property type="entry name" value="POZ domain"/>
    <property type="match status" value="1"/>
</dbReference>
<gene>
    <name evidence="5" type="ORF">C2G38_2241729</name>
</gene>
<dbReference type="EMBL" id="QKWP01000195">
    <property type="protein sequence ID" value="RIB24946.1"/>
    <property type="molecule type" value="Genomic_DNA"/>
</dbReference>
<dbReference type="AlphaFoldDB" id="A0A397W0V7"/>